<name>A0ABQ8TH90_PERAM</name>
<feature type="transmembrane region" description="Helical" evidence="5">
    <location>
        <begin position="197"/>
        <end position="219"/>
    </location>
</feature>
<evidence type="ECO:0000313" key="7">
    <source>
        <dbReference type="EMBL" id="KAJ4445643.1"/>
    </source>
</evidence>
<reference evidence="7 8" key="1">
    <citation type="journal article" date="2022" name="Allergy">
        <title>Genome assembly and annotation of Periplaneta americana reveal a comprehensive cockroach allergen profile.</title>
        <authorList>
            <person name="Wang L."/>
            <person name="Xiong Q."/>
            <person name="Saelim N."/>
            <person name="Wang L."/>
            <person name="Nong W."/>
            <person name="Wan A.T."/>
            <person name="Shi M."/>
            <person name="Liu X."/>
            <person name="Cao Q."/>
            <person name="Hui J.H.L."/>
            <person name="Sookrung N."/>
            <person name="Leung T.F."/>
            <person name="Tungtrongchitr A."/>
            <person name="Tsui S.K.W."/>
        </authorList>
    </citation>
    <scope>NUCLEOTIDE SEQUENCE [LARGE SCALE GENOMIC DNA]</scope>
    <source>
        <strain evidence="7">PWHHKU_190912</strain>
    </source>
</reference>
<evidence type="ECO:0000256" key="1">
    <source>
        <dbReference type="ARBA" id="ARBA00004141"/>
    </source>
</evidence>
<keyword evidence="2 5" id="KW-0812">Transmembrane</keyword>
<keyword evidence="8" id="KW-1185">Reference proteome</keyword>
<dbReference type="SUPFAM" id="SSF103473">
    <property type="entry name" value="MFS general substrate transporter"/>
    <property type="match status" value="1"/>
</dbReference>
<protein>
    <recommendedName>
        <fullName evidence="6">Major facilitator superfamily (MFS) profile domain-containing protein</fullName>
    </recommendedName>
</protein>
<evidence type="ECO:0000256" key="3">
    <source>
        <dbReference type="ARBA" id="ARBA00022989"/>
    </source>
</evidence>
<evidence type="ECO:0000259" key="6">
    <source>
        <dbReference type="PROSITE" id="PS50850"/>
    </source>
</evidence>
<dbReference type="InterPro" id="IPR020846">
    <property type="entry name" value="MFS_dom"/>
</dbReference>
<sequence>MCRINSSEGNHDLERLEYLTFVHVFSVGKAEREAQKKKEEASLAADAVQSSMGNFGRWQLWVCLWISVLKFPVAWHALGIVFLAPPVDSWCRRPDALHNLTDEQWRNLSQQQGHASCSMADRNYTQLDGQPEAGVPSVACHAWEYDRSVFQETIITQWDLVCDRKQLANVAQTVFMFGILVGNVVFGMVADRFGRKLPLVVACVMQVVFGTACAFMPWFEAFLVLRFLTATAVGGSMITSFVICMEILGGWWRMAVSVLFHIPFSLGHSTLAAIAYYARDWHDFQLAISLPSVILISYWCFFESRLDDRSFSTE</sequence>
<gene>
    <name evidence="7" type="ORF">ANN_12326</name>
</gene>
<dbReference type="InterPro" id="IPR011701">
    <property type="entry name" value="MFS"/>
</dbReference>
<feature type="transmembrane region" description="Helical" evidence="5">
    <location>
        <begin position="284"/>
        <end position="302"/>
    </location>
</feature>
<proteinExistence type="predicted"/>
<feature type="domain" description="Major facilitator superfamily (MFS) profile" evidence="6">
    <location>
        <begin position="63"/>
        <end position="314"/>
    </location>
</feature>
<dbReference type="InterPro" id="IPR036259">
    <property type="entry name" value="MFS_trans_sf"/>
</dbReference>
<evidence type="ECO:0000256" key="2">
    <source>
        <dbReference type="ARBA" id="ARBA00022692"/>
    </source>
</evidence>
<dbReference type="PROSITE" id="PS50850">
    <property type="entry name" value="MFS"/>
    <property type="match status" value="1"/>
</dbReference>
<dbReference type="Proteomes" id="UP001148838">
    <property type="component" value="Unassembled WGS sequence"/>
</dbReference>
<feature type="transmembrane region" description="Helical" evidence="5">
    <location>
        <begin position="225"/>
        <end position="248"/>
    </location>
</feature>
<dbReference type="Gene3D" id="1.20.1250.20">
    <property type="entry name" value="MFS general substrate transporter like domains"/>
    <property type="match status" value="1"/>
</dbReference>
<accession>A0ABQ8TH90</accession>
<keyword evidence="3 5" id="KW-1133">Transmembrane helix</keyword>
<evidence type="ECO:0000256" key="5">
    <source>
        <dbReference type="SAM" id="Phobius"/>
    </source>
</evidence>
<dbReference type="Pfam" id="PF07690">
    <property type="entry name" value="MFS_1"/>
    <property type="match status" value="1"/>
</dbReference>
<keyword evidence="4 5" id="KW-0472">Membrane</keyword>
<evidence type="ECO:0000256" key="4">
    <source>
        <dbReference type="ARBA" id="ARBA00023136"/>
    </source>
</evidence>
<dbReference type="EMBL" id="JAJSOF020000009">
    <property type="protein sequence ID" value="KAJ4445643.1"/>
    <property type="molecule type" value="Genomic_DNA"/>
</dbReference>
<evidence type="ECO:0000313" key="8">
    <source>
        <dbReference type="Proteomes" id="UP001148838"/>
    </source>
</evidence>
<comment type="caution">
    <text evidence="7">The sequence shown here is derived from an EMBL/GenBank/DDBJ whole genome shotgun (WGS) entry which is preliminary data.</text>
</comment>
<comment type="subcellular location">
    <subcellularLocation>
        <location evidence="1">Membrane</location>
        <topology evidence="1">Multi-pass membrane protein</topology>
    </subcellularLocation>
</comment>
<feature type="transmembrane region" description="Helical" evidence="5">
    <location>
        <begin position="255"/>
        <end position="278"/>
    </location>
</feature>
<organism evidence="7 8">
    <name type="scientific">Periplaneta americana</name>
    <name type="common">American cockroach</name>
    <name type="synonym">Blatta americana</name>
    <dbReference type="NCBI Taxonomy" id="6978"/>
    <lineage>
        <taxon>Eukaryota</taxon>
        <taxon>Metazoa</taxon>
        <taxon>Ecdysozoa</taxon>
        <taxon>Arthropoda</taxon>
        <taxon>Hexapoda</taxon>
        <taxon>Insecta</taxon>
        <taxon>Pterygota</taxon>
        <taxon>Neoptera</taxon>
        <taxon>Polyneoptera</taxon>
        <taxon>Dictyoptera</taxon>
        <taxon>Blattodea</taxon>
        <taxon>Blattoidea</taxon>
        <taxon>Blattidae</taxon>
        <taxon>Blattinae</taxon>
        <taxon>Periplaneta</taxon>
    </lineage>
</organism>
<dbReference type="PANTHER" id="PTHR24064">
    <property type="entry name" value="SOLUTE CARRIER FAMILY 22 MEMBER"/>
    <property type="match status" value="1"/>
</dbReference>
<feature type="transmembrane region" description="Helical" evidence="5">
    <location>
        <begin position="170"/>
        <end position="190"/>
    </location>
</feature>
<feature type="transmembrane region" description="Helical" evidence="5">
    <location>
        <begin position="60"/>
        <end position="84"/>
    </location>
</feature>